<protein>
    <submittedName>
        <fullName evidence="2">Uncharacterized protein</fullName>
    </submittedName>
</protein>
<keyword evidence="1" id="KW-0472">Membrane</keyword>
<dbReference type="Gene3D" id="1.20.58.340">
    <property type="entry name" value="Magnesium transport protein CorA, transmembrane region"/>
    <property type="match status" value="1"/>
</dbReference>
<reference evidence="2" key="1">
    <citation type="journal article" date="2020" name="Stud. Mycol.">
        <title>101 Dothideomycetes genomes: a test case for predicting lifestyles and emergence of pathogens.</title>
        <authorList>
            <person name="Haridas S."/>
            <person name="Albert R."/>
            <person name="Binder M."/>
            <person name="Bloem J."/>
            <person name="Labutti K."/>
            <person name="Salamov A."/>
            <person name="Andreopoulos B."/>
            <person name="Baker S."/>
            <person name="Barry K."/>
            <person name="Bills G."/>
            <person name="Bluhm B."/>
            <person name="Cannon C."/>
            <person name="Castanera R."/>
            <person name="Culley D."/>
            <person name="Daum C."/>
            <person name="Ezra D."/>
            <person name="Gonzalez J."/>
            <person name="Henrissat B."/>
            <person name="Kuo A."/>
            <person name="Liang C."/>
            <person name="Lipzen A."/>
            <person name="Lutzoni F."/>
            <person name="Magnuson J."/>
            <person name="Mondo S."/>
            <person name="Nolan M."/>
            <person name="Ohm R."/>
            <person name="Pangilinan J."/>
            <person name="Park H.-J."/>
            <person name="Ramirez L."/>
            <person name="Alfaro M."/>
            <person name="Sun H."/>
            <person name="Tritt A."/>
            <person name="Yoshinaga Y."/>
            <person name="Zwiers L.-H."/>
            <person name="Turgeon B."/>
            <person name="Goodwin S."/>
            <person name="Spatafora J."/>
            <person name="Crous P."/>
            <person name="Grigoriev I."/>
        </authorList>
    </citation>
    <scope>NUCLEOTIDE SEQUENCE</scope>
    <source>
        <strain evidence="2">CBS 123094</strain>
    </source>
</reference>
<keyword evidence="1" id="KW-1133">Transmembrane helix</keyword>
<name>A0A6A5X2Y2_9PLEO</name>
<accession>A0A6A5X2Y2</accession>
<sequence length="477" mass="54983">MAELICNTPDIGKTTNQRYGKEKINWKDWPDDFARKNNIPPELGFDDLQPPELVDQSLLEWGLDRSSKWDGPKATIDVLFGNGSNLAWKYQVSDGELEDIVRETGQDHLDTTGESLRVFFIKTTGTRVGWLPGNFSIHQDQVRTLQKAGLSSILLCAIYSSKGYWAKMGSHCFTHRNQGGDITAFEIAYRYICGWDTGVSFTQFVRTQYGRTYFCINYSSSALNRLKPYVDRTPSLAYRDFFIDAISADESLKEMQIDIDHRRESLIKHEKKYEDEDIIFDTATRELHRLARHWLTLTQDLTDFHIQLKFLKESYHKYVQLAQDPKHNWIVSAPSNIAESLDVLKSQCDNYVRWTTVYRDRTNIRINLLFHLVNQRESRTNTQIATSTAKVAEQTQRDSSSMITIAAVTMFFLPGTFVSAILSTTFFEYGPDELQVSSKWWILLAVTIPLMIAVFASWFGWQYVRFGKKTISVKLPS</sequence>
<evidence type="ECO:0000256" key="1">
    <source>
        <dbReference type="SAM" id="Phobius"/>
    </source>
</evidence>
<proteinExistence type="predicted"/>
<keyword evidence="3" id="KW-1185">Reference proteome</keyword>
<keyword evidence="1" id="KW-0812">Transmembrane</keyword>
<dbReference type="AlphaFoldDB" id="A0A6A5X2Y2"/>
<evidence type="ECO:0000313" key="3">
    <source>
        <dbReference type="Proteomes" id="UP000799779"/>
    </source>
</evidence>
<dbReference type="Proteomes" id="UP000799779">
    <property type="component" value="Unassembled WGS sequence"/>
</dbReference>
<evidence type="ECO:0000313" key="2">
    <source>
        <dbReference type="EMBL" id="KAF2006936.1"/>
    </source>
</evidence>
<feature type="transmembrane region" description="Helical" evidence="1">
    <location>
        <begin position="439"/>
        <end position="461"/>
    </location>
</feature>
<gene>
    <name evidence="2" type="ORF">P154DRAFT_480762</name>
</gene>
<feature type="transmembrane region" description="Helical" evidence="1">
    <location>
        <begin position="403"/>
        <end position="427"/>
    </location>
</feature>
<dbReference type="OrthoDB" id="5392974at2759"/>
<dbReference type="EMBL" id="ML977558">
    <property type="protein sequence ID" value="KAF2006936.1"/>
    <property type="molecule type" value="Genomic_DNA"/>
</dbReference>
<organism evidence="2 3">
    <name type="scientific">Amniculicola lignicola CBS 123094</name>
    <dbReference type="NCBI Taxonomy" id="1392246"/>
    <lineage>
        <taxon>Eukaryota</taxon>
        <taxon>Fungi</taxon>
        <taxon>Dikarya</taxon>
        <taxon>Ascomycota</taxon>
        <taxon>Pezizomycotina</taxon>
        <taxon>Dothideomycetes</taxon>
        <taxon>Pleosporomycetidae</taxon>
        <taxon>Pleosporales</taxon>
        <taxon>Amniculicolaceae</taxon>
        <taxon>Amniculicola</taxon>
    </lineage>
</organism>